<evidence type="ECO:0000256" key="1">
    <source>
        <dbReference type="SAM" id="MobiDB-lite"/>
    </source>
</evidence>
<reference evidence="2" key="1">
    <citation type="submission" date="2020-02" db="EMBL/GenBank/DDBJ databases">
        <authorList>
            <person name="Meier V. D."/>
        </authorList>
    </citation>
    <scope>NUCLEOTIDE SEQUENCE</scope>
    <source>
        <strain evidence="2">AVDCRST_MAG67</strain>
    </source>
</reference>
<name>A0A6J4T8Q6_9ACTN</name>
<protein>
    <submittedName>
        <fullName evidence="2">Uncharacterized protein</fullName>
    </submittedName>
</protein>
<feature type="compositionally biased region" description="Basic residues" evidence="1">
    <location>
        <begin position="37"/>
        <end position="50"/>
    </location>
</feature>
<gene>
    <name evidence="2" type="ORF">AVDCRST_MAG67-3096</name>
</gene>
<feature type="non-terminal residue" evidence="2">
    <location>
        <position position="77"/>
    </location>
</feature>
<feature type="region of interest" description="Disordered" evidence="1">
    <location>
        <begin position="1"/>
        <end position="77"/>
    </location>
</feature>
<dbReference type="EMBL" id="CADCVQ010000129">
    <property type="protein sequence ID" value="CAA9516784.1"/>
    <property type="molecule type" value="Genomic_DNA"/>
</dbReference>
<feature type="non-terminal residue" evidence="2">
    <location>
        <position position="1"/>
    </location>
</feature>
<dbReference type="AlphaFoldDB" id="A0A6J4T8Q6"/>
<feature type="compositionally biased region" description="Basic and acidic residues" evidence="1">
    <location>
        <begin position="9"/>
        <end position="23"/>
    </location>
</feature>
<sequence length="77" mass="9007">GSPQAARSTVDRPAHHRWPELGHPRAVRHERRYRDLRQRHRRRRAVRPRRDRGADVRAAPDGRRAPPAAPHAPARRL</sequence>
<feature type="compositionally biased region" description="Basic and acidic residues" evidence="1">
    <location>
        <begin position="51"/>
        <end position="64"/>
    </location>
</feature>
<organism evidence="2">
    <name type="scientific">uncultured Solirubrobacteraceae bacterium</name>
    <dbReference type="NCBI Taxonomy" id="1162706"/>
    <lineage>
        <taxon>Bacteria</taxon>
        <taxon>Bacillati</taxon>
        <taxon>Actinomycetota</taxon>
        <taxon>Thermoleophilia</taxon>
        <taxon>Solirubrobacterales</taxon>
        <taxon>Solirubrobacteraceae</taxon>
        <taxon>environmental samples</taxon>
    </lineage>
</organism>
<proteinExistence type="predicted"/>
<evidence type="ECO:0000313" key="2">
    <source>
        <dbReference type="EMBL" id="CAA9516784.1"/>
    </source>
</evidence>
<accession>A0A6J4T8Q6</accession>